<feature type="transmembrane region" description="Helical" evidence="1">
    <location>
        <begin position="12"/>
        <end position="35"/>
    </location>
</feature>
<dbReference type="Proteomes" id="UP000613743">
    <property type="component" value="Unassembled WGS sequence"/>
</dbReference>
<organism evidence="2 3">
    <name type="scientific">Shewanella gelidii</name>
    <dbReference type="NCBI Taxonomy" id="1642821"/>
    <lineage>
        <taxon>Bacteria</taxon>
        <taxon>Pseudomonadati</taxon>
        <taxon>Pseudomonadota</taxon>
        <taxon>Gammaproteobacteria</taxon>
        <taxon>Alteromonadales</taxon>
        <taxon>Shewanellaceae</taxon>
        <taxon>Shewanella</taxon>
    </lineage>
</organism>
<name>A0A917JRE4_9GAMM</name>
<keyword evidence="1" id="KW-1133">Transmembrane helix</keyword>
<dbReference type="AlphaFoldDB" id="A0A917JRE4"/>
<sequence length="156" mass="18017">MVFYTVFELIPYTFIDYALMPILLMYLFLVLLGIIFKKKLVGMAKKVRESFLFSYTLVGMAVLFLVLECSYYSDHHELLADYKNGRFQVIEGRVTDFQTDTHKESFFVAGAFFEYEQFLIAPFFHTVSAEGGPIKEGLKVRLSHVEGKIVKLEIAQ</sequence>
<reference evidence="2" key="1">
    <citation type="journal article" date="2014" name="Int. J. Syst. Evol. Microbiol.">
        <title>Complete genome sequence of Corynebacterium casei LMG S-19264T (=DSM 44701T), isolated from a smear-ripened cheese.</title>
        <authorList>
            <consortium name="US DOE Joint Genome Institute (JGI-PGF)"/>
            <person name="Walter F."/>
            <person name="Albersmeier A."/>
            <person name="Kalinowski J."/>
            <person name="Ruckert C."/>
        </authorList>
    </citation>
    <scope>NUCLEOTIDE SEQUENCE</scope>
    <source>
        <strain evidence="2">JCM 30804</strain>
    </source>
</reference>
<evidence type="ECO:0000256" key="1">
    <source>
        <dbReference type="SAM" id="Phobius"/>
    </source>
</evidence>
<keyword evidence="3" id="KW-1185">Reference proteome</keyword>
<reference evidence="2" key="2">
    <citation type="submission" date="2020-09" db="EMBL/GenBank/DDBJ databases">
        <authorList>
            <person name="Sun Q."/>
            <person name="Ohkuma M."/>
        </authorList>
    </citation>
    <scope>NUCLEOTIDE SEQUENCE</scope>
    <source>
        <strain evidence="2">JCM 30804</strain>
    </source>
</reference>
<keyword evidence="1" id="KW-0812">Transmembrane</keyword>
<protein>
    <recommendedName>
        <fullName evidence="4">DUF4131 domain-containing protein</fullName>
    </recommendedName>
</protein>
<proteinExistence type="predicted"/>
<accession>A0A917JRE4</accession>
<dbReference type="EMBL" id="BMPZ01000004">
    <property type="protein sequence ID" value="GGI82568.1"/>
    <property type="molecule type" value="Genomic_DNA"/>
</dbReference>
<evidence type="ECO:0008006" key="4">
    <source>
        <dbReference type="Google" id="ProtNLM"/>
    </source>
</evidence>
<evidence type="ECO:0000313" key="3">
    <source>
        <dbReference type="Proteomes" id="UP000613743"/>
    </source>
</evidence>
<keyword evidence="1" id="KW-0472">Membrane</keyword>
<feature type="transmembrane region" description="Helical" evidence="1">
    <location>
        <begin position="47"/>
        <end position="67"/>
    </location>
</feature>
<gene>
    <name evidence="2" type="ORF">GCM10009332_19710</name>
</gene>
<dbReference type="RefSeq" id="WP_188920369.1">
    <property type="nucleotide sequence ID" value="NZ_BMPZ01000004.1"/>
</dbReference>
<evidence type="ECO:0000313" key="2">
    <source>
        <dbReference type="EMBL" id="GGI82568.1"/>
    </source>
</evidence>
<comment type="caution">
    <text evidence="2">The sequence shown here is derived from an EMBL/GenBank/DDBJ whole genome shotgun (WGS) entry which is preliminary data.</text>
</comment>